<accession>A0ABS5W3Q0</accession>
<evidence type="ECO:0000256" key="1">
    <source>
        <dbReference type="ARBA" id="ARBA00004571"/>
    </source>
</evidence>
<evidence type="ECO:0000256" key="4">
    <source>
        <dbReference type="ARBA" id="ARBA00022692"/>
    </source>
</evidence>
<dbReference type="EMBL" id="JAHFVK010000001">
    <property type="protein sequence ID" value="MBT2134387.1"/>
    <property type="molecule type" value="Genomic_DNA"/>
</dbReference>
<keyword evidence="14" id="KW-1185">Reference proteome</keyword>
<organism evidence="13 14">
    <name type="scientific">Croceibacterium selenioxidans</name>
    <dbReference type="NCBI Taxonomy" id="2838833"/>
    <lineage>
        <taxon>Bacteria</taxon>
        <taxon>Pseudomonadati</taxon>
        <taxon>Pseudomonadota</taxon>
        <taxon>Alphaproteobacteria</taxon>
        <taxon>Sphingomonadales</taxon>
        <taxon>Erythrobacteraceae</taxon>
        <taxon>Croceibacterium</taxon>
    </lineage>
</organism>
<evidence type="ECO:0000256" key="8">
    <source>
        <dbReference type="PROSITE-ProRule" id="PRU01360"/>
    </source>
</evidence>
<gene>
    <name evidence="13" type="ORF">KK137_08590</name>
</gene>
<evidence type="ECO:0000256" key="5">
    <source>
        <dbReference type="ARBA" id="ARBA00023077"/>
    </source>
</evidence>
<comment type="similarity">
    <text evidence="8 9">Belongs to the TonB-dependent receptor family.</text>
</comment>
<dbReference type="PANTHER" id="PTHR47234">
    <property type="match status" value="1"/>
</dbReference>
<keyword evidence="5 9" id="KW-0798">TonB box</keyword>
<dbReference type="InterPro" id="IPR039426">
    <property type="entry name" value="TonB-dep_rcpt-like"/>
</dbReference>
<feature type="domain" description="TonB-dependent receptor-like beta-barrel" evidence="11">
    <location>
        <begin position="507"/>
        <end position="960"/>
    </location>
</feature>
<dbReference type="Pfam" id="PF00593">
    <property type="entry name" value="TonB_dep_Rec_b-barrel"/>
    <property type="match status" value="1"/>
</dbReference>
<protein>
    <submittedName>
        <fullName evidence="13">TonB-dependent receptor</fullName>
    </submittedName>
</protein>
<comment type="caution">
    <text evidence="13">The sequence shown here is derived from an EMBL/GenBank/DDBJ whole genome shotgun (WGS) entry which is preliminary data.</text>
</comment>
<dbReference type="InterPro" id="IPR012910">
    <property type="entry name" value="Plug_dom"/>
</dbReference>
<comment type="subcellular location">
    <subcellularLocation>
        <location evidence="1 8">Cell outer membrane</location>
        <topology evidence="1 8">Multi-pass membrane protein</topology>
    </subcellularLocation>
</comment>
<dbReference type="Proteomes" id="UP000811255">
    <property type="component" value="Unassembled WGS sequence"/>
</dbReference>
<feature type="chain" id="PRO_5046189469" evidence="10">
    <location>
        <begin position="19"/>
        <end position="994"/>
    </location>
</feature>
<dbReference type="SUPFAM" id="SSF56935">
    <property type="entry name" value="Porins"/>
    <property type="match status" value="1"/>
</dbReference>
<dbReference type="PROSITE" id="PS52016">
    <property type="entry name" value="TONB_DEPENDENT_REC_3"/>
    <property type="match status" value="1"/>
</dbReference>
<keyword evidence="3 8" id="KW-1134">Transmembrane beta strand</keyword>
<dbReference type="RefSeq" id="WP_214535705.1">
    <property type="nucleotide sequence ID" value="NZ_JAHFVK010000001.1"/>
</dbReference>
<keyword evidence="4 8" id="KW-0812">Transmembrane</keyword>
<evidence type="ECO:0000259" key="11">
    <source>
        <dbReference type="Pfam" id="PF00593"/>
    </source>
</evidence>
<evidence type="ECO:0000259" key="12">
    <source>
        <dbReference type="Pfam" id="PF07715"/>
    </source>
</evidence>
<reference evidence="13 14" key="1">
    <citation type="submission" date="2021-05" db="EMBL/GenBank/DDBJ databases">
        <title>Croceibacterium sp. LX-88 genome sequence.</title>
        <authorList>
            <person name="Luo X."/>
        </authorList>
    </citation>
    <scope>NUCLEOTIDE SEQUENCE [LARGE SCALE GENOMIC DNA]</scope>
    <source>
        <strain evidence="13 14">LX-88</strain>
    </source>
</reference>
<dbReference type="InterPro" id="IPR037066">
    <property type="entry name" value="Plug_dom_sf"/>
</dbReference>
<dbReference type="Gene3D" id="2.40.170.20">
    <property type="entry name" value="TonB-dependent receptor, beta-barrel domain"/>
    <property type="match status" value="1"/>
</dbReference>
<keyword evidence="10" id="KW-0732">Signal</keyword>
<dbReference type="InterPro" id="IPR036942">
    <property type="entry name" value="Beta-barrel_TonB_sf"/>
</dbReference>
<feature type="signal peptide" evidence="10">
    <location>
        <begin position="1"/>
        <end position="18"/>
    </location>
</feature>
<evidence type="ECO:0000313" key="13">
    <source>
        <dbReference type="EMBL" id="MBT2134387.1"/>
    </source>
</evidence>
<keyword evidence="6 8" id="KW-0472">Membrane</keyword>
<dbReference type="Pfam" id="PF07715">
    <property type="entry name" value="Plug"/>
    <property type="match status" value="1"/>
</dbReference>
<keyword evidence="13" id="KW-0675">Receptor</keyword>
<feature type="domain" description="TonB-dependent receptor plug" evidence="12">
    <location>
        <begin position="40"/>
        <end position="157"/>
    </location>
</feature>
<name>A0ABS5W3Q0_9SPHN</name>
<evidence type="ECO:0000256" key="2">
    <source>
        <dbReference type="ARBA" id="ARBA00022448"/>
    </source>
</evidence>
<dbReference type="Gene3D" id="2.170.130.10">
    <property type="entry name" value="TonB-dependent receptor, plug domain"/>
    <property type="match status" value="1"/>
</dbReference>
<evidence type="ECO:0000256" key="3">
    <source>
        <dbReference type="ARBA" id="ARBA00022452"/>
    </source>
</evidence>
<evidence type="ECO:0000256" key="9">
    <source>
        <dbReference type="RuleBase" id="RU003357"/>
    </source>
</evidence>
<evidence type="ECO:0000256" key="6">
    <source>
        <dbReference type="ARBA" id="ARBA00023136"/>
    </source>
</evidence>
<dbReference type="PANTHER" id="PTHR47234:SF2">
    <property type="entry name" value="TONB-DEPENDENT RECEPTOR"/>
    <property type="match status" value="1"/>
</dbReference>
<evidence type="ECO:0000313" key="14">
    <source>
        <dbReference type="Proteomes" id="UP000811255"/>
    </source>
</evidence>
<dbReference type="InterPro" id="IPR000531">
    <property type="entry name" value="Beta-barrel_TonB"/>
</dbReference>
<sequence length="994" mass="104468">MSLLAVAAATFSAIPALGQDGATDAGREIIVTGSLISSSEDAPAPIDVIGAEELSAQGSPSMLDLTKRLPASAGVIGDASQFDIRSQFNEGTASVNLRGLGPQRTLVLLNGKRLVASGSGNLPLVDVNLIPSGALGRIEILKDGAAATYGSDAIAGVVNFITRTDQEGFLAEGDYRYVGGSDGDWSAALSWGGQVGPARVLLSGGYQHRSELTTLDRDFALRPFEENPQGGWSGGGAPGNFDYNGSNGGVAFESDEGCEAVGGFRSLPGSTSDLCQTQYLGFTNLVEPEDRFQLFGDIELDLSSSATLRLTGLYGRTETVLTTSPSYLPTISPSSNAAFGGGGIFVIPSYAPALADYCARYGAAAGCTVDGSGTPQASALAYPVRFRPVLTGGNPLFDNERQAAVLPRSSDFYQFTGDLSVEVTSSIDFDVGLTYSEYDRYFEGGDSFVDLLQNALAGFGGEDCAYATPQSRAGMTPAQLAAVAGTNGCNFFNPFSSGIAANMITGQANPNYAGTSNPLGLDLAPGAGLINDATTIDDFFTVIQRKANTQQFVADAVLSGQTGVELGGGEIAFAIGGQYRRDGYSRWYGDTNNLDVMPCPGSVLDPNATCTQEVGPIGFLGSNRNVDVDSDVVALFGELQLPITTGILAQLSARYEDYGATVGSTFDPQARLRIEVTDWLTLRGGVGTTFRGPPPQTVNSDLVILTFIGGAFRAVDVLGNRDLRPETATTYNAGAIVENGGFRASLDYWRYDFKGPIESEPVNGMVSAMFGTTGTANCGNPDYAALQARFTFSGGVCSSANVQRLTTYAFNSADVSTSGLDFQADYSTEIGGIKAQAGLSGSYVINYKIDDVVVEGIVVQPAFDAAGKLNYQTTAYPLPRLKGQAWVQGTMGDHSLRLQMNYVDSYTDQRGPEVFGPNTSALAGASVTTGKVIGNFTTFDAVWRWQVLDGTRVSLALLNIFDVDPPFARLDQNFDPFTASPIGFSVKFGLSQTF</sequence>
<evidence type="ECO:0000256" key="7">
    <source>
        <dbReference type="ARBA" id="ARBA00023237"/>
    </source>
</evidence>
<keyword evidence="2 8" id="KW-0813">Transport</keyword>
<evidence type="ECO:0000256" key="10">
    <source>
        <dbReference type="SAM" id="SignalP"/>
    </source>
</evidence>
<proteinExistence type="inferred from homology"/>
<keyword evidence="7 8" id="KW-0998">Cell outer membrane</keyword>